<name>A0A9W5TAD3_BABOV</name>
<evidence type="ECO:0000259" key="4">
    <source>
        <dbReference type="Pfam" id="PF01765"/>
    </source>
</evidence>
<keyword evidence="3" id="KW-0732">Signal</keyword>
<dbReference type="Gene3D" id="1.10.132.20">
    <property type="entry name" value="Ribosome-recycling factor"/>
    <property type="match status" value="1"/>
</dbReference>
<dbReference type="PANTHER" id="PTHR20982:SF3">
    <property type="entry name" value="MITOCHONDRIAL RIBOSOME RECYCLING FACTOR PSEUDO 1"/>
    <property type="match status" value="1"/>
</dbReference>
<evidence type="ECO:0000313" key="5">
    <source>
        <dbReference type="EMBL" id="GFE53840.1"/>
    </source>
</evidence>
<organism evidence="5 6">
    <name type="scientific">Babesia ovis</name>
    <dbReference type="NCBI Taxonomy" id="5869"/>
    <lineage>
        <taxon>Eukaryota</taxon>
        <taxon>Sar</taxon>
        <taxon>Alveolata</taxon>
        <taxon>Apicomplexa</taxon>
        <taxon>Aconoidasida</taxon>
        <taxon>Piroplasmida</taxon>
        <taxon>Babesiidae</taxon>
        <taxon>Babesia</taxon>
    </lineage>
</organism>
<dbReference type="Pfam" id="PF01765">
    <property type="entry name" value="RRF"/>
    <property type="match status" value="1"/>
</dbReference>
<dbReference type="InterPro" id="IPR036191">
    <property type="entry name" value="RRF_sf"/>
</dbReference>
<dbReference type="GO" id="GO:0005739">
    <property type="term" value="C:mitochondrion"/>
    <property type="evidence" value="ECO:0007669"/>
    <property type="project" value="TreeGrafter"/>
</dbReference>
<dbReference type="InterPro" id="IPR023584">
    <property type="entry name" value="Ribosome_recyc_fac_dom"/>
</dbReference>
<feature type="chain" id="PRO_5040901010" evidence="3">
    <location>
        <begin position="25"/>
        <end position="304"/>
    </location>
</feature>
<evidence type="ECO:0000256" key="1">
    <source>
        <dbReference type="ARBA" id="ARBA00005912"/>
    </source>
</evidence>
<gene>
    <name evidence="5" type="ORF">BaOVIS_012440</name>
</gene>
<evidence type="ECO:0000256" key="3">
    <source>
        <dbReference type="SAM" id="SignalP"/>
    </source>
</evidence>
<dbReference type="AlphaFoldDB" id="A0A9W5TAD3"/>
<comment type="similarity">
    <text evidence="1">Belongs to the RRF family.</text>
</comment>
<dbReference type="Gene3D" id="3.30.1360.40">
    <property type="match status" value="1"/>
</dbReference>
<evidence type="ECO:0000313" key="6">
    <source>
        <dbReference type="Proteomes" id="UP001057455"/>
    </source>
</evidence>
<dbReference type="GO" id="GO:0043023">
    <property type="term" value="F:ribosomal large subunit binding"/>
    <property type="evidence" value="ECO:0007669"/>
    <property type="project" value="TreeGrafter"/>
</dbReference>
<keyword evidence="2" id="KW-0648">Protein biosynthesis</keyword>
<dbReference type="Proteomes" id="UP001057455">
    <property type="component" value="Unassembled WGS sequence"/>
</dbReference>
<comment type="caution">
    <text evidence="5">The sequence shown here is derived from an EMBL/GenBank/DDBJ whole genome shotgun (WGS) entry which is preliminary data.</text>
</comment>
<feature type="domain" description="Ribosome recycling factor" evidence="4">
    <location>
        <begin position="142"/>
        <end position="299"/>
    </location>
</feature>
<proteinExistence type="inferred from homology"/>
<sequence length="304" mass="33472">MALQGMLTLVYLPSLLWIITSIYSNADVKAVALRIPGSGNLGVSAFILSSHRILPSASSLSPTLVASPLLVSTSFNSQHLSLHEFPLNASKKKKGVDRSRSKKGGLDDVDSDAEATAVSEADLDALFAALRAKLKDCEEHLRNKISRLTLHRATPSLVESLTVELPGESKEKQLQYASRIMSKGPYELHVVPLSPNYLDAIFVSLSTKLVDYKVTMQPDRISVVIPSMTDAMIQQARSIVKETQQEVKARIRTARQDLLKKLKAMRKGLSDDMYFRQEKELDSAVKLSEQSVDNVANKALRNLG</sequence>
<accession>A0A9W5TAD3</accession>
<evidence type="ECO:0000256" key="2">
    <source>
        <dbReference type="ARBA" id="ARBA00022917"/>
    </source>
</evidence>
<dbReference type="OrthoDB" id="407355at2759"/>
<dbReference type="InterPro" id="IPR002661">
    <property type="entry name" value="Ribosome_recyc_fac"/>
</dbReference>
<keyword evidence="6" id="KW-1185">Reference proteome</keyword>
<feature type="signal peptide" evidence="3">
    <location>
        <begin position="1"/>
        <end position="24"/>
    </location>
</feature>
<reference evidence="5" key="1">
    <citation type="submission" date="2019-12" db="EMBL/GenBank/DDBJ databases">
        <title>Genome sequence of Babesia ovis.</title>
        <authorList>
            <person name="Yamagishi J."/>
            <person name="Sevinc F."/>
            <person name="Xuan X."/>
        </authorList>
    </citation>
    <scope>NUCLEOTIDE SEQUENCE</scope>
    <source>
        <strain evidence="5">Selcuk</strain>
    </source>
</reference>
<dbReference type="EMBL" id="BLIY01000008">
    <property type="protein sequence ID" value="GFE53840.1"/>
    <property type="molecule type" value="Genomic_DNA"/>
</dbReference>
<protein>
    <submittedName>
        <fullName evidence="5">Ribosome releasing factor, putative</fullName>
    </submittedName>
</protein>
<dbReference type="SUPFAM" id="SSF55194">
    <property type="entry name" value="Ribosome recycling factor, RRF"/>
    <property type="match status" value="1"/>
</dbReference>
<dbReference type="GO" id="GO:0006412">
    <property type="term" value="P:translation"/>
    <property type="evidence" value="ECO:0007669"/>
    <property type="project" value="UniProtKB-KW"/>
</dbReference>
<dbReference type="PANTHER" id="PTHR20982">
    <property type="entry name" value="RIBOSOME RECYCLING FACTOR"/>
    <property type="match status" value="1"/>
</dbReference>